<dbReference type="GO" id="GO:1990071">
    <property type="term" value="C:TRAPPII protein complex"/>
    <property type="evidence" value="ECO:0007669"/>
    <property type="project" value="InterPro"/>
</dbReference>
<dbReference type="InterPro" id="IPR024662">
    <property type="entry name" value="Trs65"/>
</dbReference>
<sequence length="76" mass="8305">MQKNAIPYDTELICLSTDIRVGPLPPGTCHSTELKLLPLAAGVLHVEAVRLVDLNTNEALDIRDLPDIVSFDRPAK</sequence>
<dbReference type="PANTHER" id="PTHR28159">
    <property type="entry name" value="TRAFFICKING PROTEIN PARTICLE COMPLEX II-SPECIFIC SUBUNIT 65"/>
    <property type="match status" value="1"/>
</dbReference>
<organism evidence="2 3">
    <name type="scientific">Blastomyces silverae</name>
    <dbReference type="NCBI Taxonomy" id="2060906"/>
    <lineage>
        <taxon>Eukaryota</taxon>
        <taxon>Fungi</taxon>
        <taxon>Dikarya</taxon>
        <taxon>Ascomycota</taxon>
        <taxon>Pezizomycotina</taxon>
        <taxon>Eurotiomycetes</taxon>
        <taxon>Eurotiomycetidae</taxon>
        <taxon>Onygenales</taxon>
        <taxon>Ajellomycetaceae</taxon>
        <taxon>Blastomyces</taxon>
    </lineage>
</organism>
<dbReference type="STRING" id="2060906.A0A0H1BL18"/>
<keyword evidence="3" id="KW-1185">Reference proteome</keyword>
<dbReference type="Proteomes" id="UP000053573">
    <property type="component" value="Unassembled WGS sequence"/>
</dbReference>
<evidence type="ECO:0000313" key="3">
    <source>
        <dbReference type="Proteomes" id="UP000053573"/>
    </source>
</evidence>
<proteinExistence type="predicted"/>
<feature type="domain" description="Trafficking protein particle complex II-specific subunit 65 IgD3" evidence="1">
    <location>
        <begin position="1"/>
        <end position="69"/>
    </location>
</feature>
<evidence type="ECO:0000259" key="1">
    <source>
        <dbReference type="Pfam" id="PF12735"/>
    </source>
</evidence>
<dbReference type="InterPro" id="IPR055420">
    <property type="entry name" value="IgD3_Trs65"/>
</dbReference>
<evidence type="ECO:0000313" key="2">
    <source>
        <dbReference type="EMBL" id="KLJ09841.1"/>
    </source>
</evidence>
<dbReference type="GO" id="GO:0005802">
    <property type="term" value="C:trans-Golgi network"/>
    <property type="evidence" value="ECO:0007669"/>
    <property type="project" value="TreeGrafter"/>
</dbReference>
<dbReference type="GO" id="GO:0006891">
    <property type="term" value="P:intra-Golgi vesicle-mediated transport"/>
    <property type="evidence" value="ECO:0007669"/>
    <property type="project" value="InterPro"/>
</dbReference>
<dbReference type="AlphaFoldDB" id="A0A0H1BL18"/>
<comment type="caution">
    <text evidence="2">The sequence shown here is derived from an EMBL/GenBank/DDBJ whole genome shotgun (WGS) entry which is preliminary data.</text>
</comment>
<dbReference type="OrthoDB" id="5345392at2759"/>
<reference evidence="3" key="1">
    <citation type="journal article" date="2015" name="PLoS Genet.">
        <title>The dynamic genome and transcriptome of the human fungal pathogen Blastomyces and close relative Emmonsia.</title>
        <authorList>
            <person name="Munoz J.F."/>
            <person name="Gauthier G.M."/>
            <person name="Desjardins C.A."/>
            <person name="Gallo J.E."/>
            <person name="Holder J."/>
            <person name="Sullivan T.D."/>
            <person name="Marty A.J."/>
            <person name="Carmen J.C."/>
            <person name="Chen Z."/>
            <person name="Ding L."/>
            <person name="Gujja S."/>
            <person name="Magrini V."/>
            <person name="Misas E."/>
            <person name="Mitreva M."/>
            <person name="Priest M."/>
            <person name="Saif S."/>
            <person name="Whiston E.A."/>
            <person name="Young S."/>
            <person name="Zeng Q."/>
            <person name="Goldman W.E."/>
            <person name="Mardis E.R."/>
            <person name="Taylor J.W."/>
            <person name="McEwen J.G."/>
            <person name="Clay O.K."/>
            <person name="Klein B.S."/>
            <person name="Cuomo C.A."/>
        </authorList>
    </citation>
    <scope>NUCLEOTIDE SEQUENCE [LARGE SCALE GENOMIC DNA]</scope>
    <source>
        <strain evidence="3">UAMH 139</strain>
    </source>
</reference>
<dbReference type="Pfam" id="PF12735">
    <property type="entry name" value="IgD3_Trs65"/>
    <property type="match status" value="1"/>
</dbReference>
<name>A0A0H1BL18_9EURO</name>
<dbReference type="PANTHER" id="PTHR28159:SF1">
    <property type="entry name" value="TRAFFICKING PROTEIN PARTICLE COMPLEX II-SPECIFIC SUBUNIT 65"/>
    <property type="match status" value="1"/>
</dbReference>
<dbReference type="EMBL" id="LDEV01002242">
    <property type="protein sequence ID" value="KLJ09841.1"/>
    <property type="molecule type" value="Genomic_DNA"/>
</dbReference>
<accession>A0A0H1BL18</accession>
<gene>
    <name evidence="2" type="ORF">EMPG_14736</name>
</gene>
<protein>
    <recommendedName>
        <fullName evidence="1">Trafficking protein particle complex II-specific subunit 65 IgD3 domain-containing protein</fullName>
    </recommendedName>
</protein>